<organism evidence="2 3">
    <name type="scientific">Candidatus Auribacter fodinae</name>
    <dbReference type="NCBI Taxonomy" id="2093366"/>
    <lineage>
        <taxon>Bacteria</taxon>
        <taxon>Pseudomonadati</taxon>
        <taxon>Candidatus Auribacterota</taxon>
        <taxon>Candidatus Auribacteria</taxon>
        <taxon>Candidatus Auribacterales</taxon>
        <taxon>Candidatus Auribacteraceae</taxon>
        <taxon>Candidatus Auribacter</taxon>
    </lineage>
</organism>
<evidence type="ECO:0000256" key="1">
    <source>
        <dbReference type="SAM" id="SignalP"/>
    </source>
</evidence>
<dbReference type="EMBL" id="QZJZ01000101">
    <property type="protein sequence ID" value="RJP56154.1"/>
    <property type="molecule type" value="Genomic_DNA"/>
</dbReference>
<dbReference type="Proteomes" id="UP000266426">
    <property type="component" value="Unassembled WGS sequence"/>
</dbReference>
<sequence>MKYFIILNLLIMSMSINGCSNPWGAAGLGAAGGAAAGVSSYEINAKKEMDRIKDDYDDGKITKEEYEIRKDQIERMAIFQR</sequence>
<keyword evidence="1" id="KW-0732">Signal</keyword>
<feature type="chain" id="PRO_5017350039" evidence="1">
    <location>
        <begin position="26"/>
        <end position="81"/>
    </location>
</feature>
<evidence type="ECO:0000313" key="2">
    <source>
        <dbReference type="EMBL" id="RJP56154.1"/>
    </source>
</evidence>
<evidence type="ECO:0000313" key="3">
    <source>
        <dbReference type="Proteomes" id="UP000266426"/>
    </source>
</evidence>
<dbReference type="AlphaFoldDB" id="A0A3A4R3U8"/>
<feature type="signal peptide" evidence="1">
    <location>
        <begin position="1"/>
        <end position="25"/>
    </location>
</feature>
<protein>
    <submittedName>
        <fullName evidence="2">SHOCT domain-containing protein</fullName>
    </submittedName>
</protein>
<proteinExistence type="predicted"/>
<accession>A0A3A4R3U8</accession>
<gene>
    <name evidence="2" type="ORF">C4541_12920</name>
</gene>
<comment type="caution">
    <text evidence="2">The sequence shown here is derived from an EMBL/GenBank/DDBJ whole genome shotgun (WGS) entry which is preliminary data.</text>
</comment>
<reference evidence="2 3" key="1">
    <citation type="journal article" date="2017" name="ISME J.">
        <title>Energy and carbon metabolisms in a deep terrestrial subsurface fluid microbial community.</title>
        <authorList>
            <person name="Momper L."/>
            <person name="Jungbluth S.P."/>
            <person name="Lee M.D."/>
            <person name="Amend J.P."/>
        </authorList>
    </citation>
    <scope>NUCLEOTIDE SEQUENCE [LARGE SCALE GENOMIC DNA]</scope>
    <source>
        <strain evidence="2">SURF_26</strain>
    </source>
</reference>
<name>A0A3A4R3U8_9BACT</name>